<keyword evidence="3" id="KW-1185">Reference proteome</keyword>
<name>A0ABD2K3R4_9BILA</name>
<sequence>MATTVASIALQLLILGTVVHLSYGEDKPKCWHSFRHIHHKNGSELQKEFKEIFENDWKRGGIKGQDYENVECYHDGVKGCETITCTNPDGGDVFRITGCQKPNGECTDEFKRLCAATYKCEKCDKDKEGHLCNKNKDLAKGKGPPKLNIHIESMPISGATGAMPTTAIGTASAKLMVAIIGNAVLLLTMRGHHNAAIF</sequence>
<evidence type="ECO:0000313" key="2">
    <source>
        <dbReference type="EMBL" id="KAL3097343.1"/>
    </source>
</evidence>
<protein>
    <submittedName>
        <fullName evidence="2">Uncharacterized protein</fullName>
    </submittedName>
</protein>
<dbReference type="EMBL" id="JBICBT010000841">
    <property type="protein sequence ID" value="KAL3097343.1"/>
    <property type="molecule type" value="Genomic_DNA"/>
</dbReference>
<accession>A0ABD2K3R4</accession>
<gene>
    <name evidence="2" type="ORF">niasHT_021305</name>
</gene>
<feature type="signal peptide" evidence="1">
    <location>
        <begin position="1"/>
        <end position="24"/>
    </location>
</feature>
<dbReference type="Proteomes" id="UP001620626">
    <property type="component" value="Unassembled WGS sequence"/>
</dbReference>
<evidence type="ECO:0000313" key="3">
    <source>
        <dbReference type="Proteomes" id="UP001620626"/>
    </source>
</evidence>
<comment type="caution">
    <text evidence="2">The sequence shown here is derived from an EMBL/GenBank/DDBJ whole genome shotgun (WGS) entry which is preliminary data.</text>
</comment>
<reference evidence="2 3" key="1">
    <citation type="submission" date="2024-10" db="EMBL/GenBank/DDBJ databases">
        <authorList>
            <person name="Kim D."/>
        </authorList>
    </citation>
    <scope>NUCLEOTIDE SEQUENCE [LARGE SCALE GENOMIC DNA]</scope>
    <source>
        <strain evidence="2">BH-2024</strain>
    </source>
</reference>
<dbReference type="AlphaFoldDB" id="A0ABD2K3R4"/>
<feature type="chain" id="PRO_5044751771" evidence="1">
    <location>
        <begin position="25"/>
        <end position="198"/>
    </location>
</feature>
<proteinExistence type="predicted"/>
<organism evidence="2 3">
    <name type="scientific">Heterodera trifolii</name>
    <dbReference type="NCBI Taxonomy" id="157864"/>
    <lineage>
        <taxon>Eukaryota</taxon>
        <taxon>Metazoa</taxon>
        <taxon>Ecdysozoa</taxon>
        <taxon>Nematoda</taxon>
        <taxon>Chromadorea</taxon>
        <taxon>Rhabditida</taxon>
        <taxon>Tylenchina</taxon>
        <taxon>Tylenchomorpha</taxon>
        <taxon>Tylenchoidea</taxon>
        <taxon>Heteroderidae</taxon>
        <taxon>Heteroderinae</taxon>
        <taxon>Heterodera</taxon>
    </lineage>
</organism>
<keyword evidence="1" id="KW-0732">Signal</keyword>
<evidence type="ECO:0000256" key="1">
    <source>
        <dbReference type="SAM" id="SignalP"/>
    </source>
</evidence>